<evidence type="ECO:0000313" key="2">
    <source>
        <dbReference type="Proteomes" id="UP000294299"/>
    </source>
</evidence>
<keyword evidence="2" id="KW-1185">Reference proteome</keyword>
<proteinExistence type="predicted"/>
<organism evidence="1 2">
    <name type="scientific">Candidatus Nitrosocosmicus franklandianus</name>
    <dbReference type="NCBI Taxonomy" id="1798806"/>
    <lineage>
        <taxon>Archaea</taxon>
        <taxon>Nitrososphaerota</taxon>
        <taxon>Nitrososphaeria</taxon>
        <taxon>Nitrososphaerales</taxon>
        <taxon>Nitrososphaeraceae</taxon>
        <taxon>Candidatus Nitrosocosmicus</taxon>
    </lineage>
</organism>
<dbReference type="KEGG" id="nfn:NFRAN_2332"/>
<sequence>MQNFKNVAESNFKDCKIKKVLYTNKVVGNTIQNNFKISNSSSSSSNQQDELDVIEIHAPELIVEKFTGKHYSFACSLAVRLIPYYGTIQFAYVEKPNEGGDVVILVVYYSKSNNTIDENTKNQMMFYHSQQSLDLKYLTLEEIIHAAAAAKE</sequence>
<gene>
    <name evidence="1" type="ORF">NFRAN_2332</name>
</gene>
<dbReference type="GeneID" id="39421553"/>
<dbReference type="Proteomes" id="UP000294299">
    <property type="component" value="Chromosome NFRAN"/>
</dbReference>
<accession>A0A484IG81</accession>
<dbReference type="RefSeq" id="WP_134484798.1">
    <property type="nucleotide sequence ID" value="NZ_LR216287.1"/>
</dbReference>
<dbReference type="EMBL" id="LR216287">
    <property type="protein sequence ID" value="VFJ14654.1"/>
    <property type="molecule type" value="Genomic_DNA"/>
</dbReference>
<name>A0A484IG81_9ARCH</name>
<evidence type="ECO:0000313" key="1">
    <source>
        <dbReference type="EMBL" id="VFJ14654.1"/>
    </source>
</evidence>
<protein>
    <submittedName>
        <fullName evidence="1">Uncharacterized protein</fullName>
    </submittedName>
</protein>
<dbReference type="OrthoDB" id="379953at2157"/>
<reference evidence="1 2" key="1">
    <citation type="submission" date="2019-02" db="EMBL/GenBank/DDBJ databases">
        <authorList>
            <person name="Lehtovirta-Morley E L."/>
        </authorList>
    </citation>
    <scope>NUCLEOTIDE SEQUENCE [LARGE SCALE GENOMIC DNA]</scope>
    <source>
        <strain evidence="1">NFRAN1</strain>
    </source>
</reference>
<dbReference type="AlphaFoldDB" id="A0A484IG81"/>